<accession>A0A0G0VQL9</accession>
<feature type="transmembrane region" description="Helical" evidence="5">
    <location>
        <begin position="131"/>
        <end position="149"/>
    </location>
</feature>
<feature type="transmembrane region" description="Helical" evidence="5">
    <location>
        <begin position="72"/>
        <end position="93"/>
    </location>
</feature>
<feature type="transmembrane region" description="Helical" evidence="5">
    <location>
        <begin position="241"/>
        <end position="267"/>
    </location>
</feature>
<feature type="domain" description="O-antigen ligase-related" evidence="6">
    <location>
        <begin position="100"/>
        <end position="225"/>
    </location>
</feature>
<evidence type="ECO:0000256" key="1">
    <source>
        <dbReference type="ARBA" id="ARBA00004141"/>
    </source>
</evidence>
<keyword evidence="2 5" id="KW-0812">Transmembrane</keyword>
<organism evidence="7 8">
    <name type="scientific">Candidatus Woesebacteria bacterium GW2011_GWA2_40_7</name>
    <dbReference type="NCBI Taxonomy" id="1618562"/>
    <lineage>
        <taxon>Bacteria</taxon>
        <taxon>Candidatus Woeseibacteriota</taxon>
    </lineage>
</organism>
<keyword evidence="4 5" id="KW-0472">Membrane</keyword>
<dbReference type="AlphaFoldDB" id="A0A0G0VQL9"/>
<feature type="transmembrane region" description="Helical" evidence="5">
    <location>
        <begin position="208"/>
        <end position="229"/>
    </location>
</feature>
<evidence type="ECO:0000313" key="7">
    <source>
        <dbReference type="EMBL" id="KKR74210.1"/>
    </source>
</evidence>
<comment type="subcellular location">
    <subcellularLocation>
        <location evidence="1">Membrane</location>
        <topology evidence="1">Multi-pass membrane protein</topology>
    </subcellularLocation>
</comment>
<dbReference type="EMBL" id="LBZO01000004">
    <property type="protein sequence ID" value="KKR74210.1"/>
    <property type="molecule type" value="Genomic_DNA"/>
</dbReference>
<proteinExistence type="predicted"/>
<dbReference type="Proteomes" id="UP000034013">
    <property type="component" value="Unassembled WGS sequence"/>
</dbReference>
<evidence type="ECO:0000256" key="2">
    <source>
        <dbReference type="ARBA" id="ARBA00022692"/>
    </source>
</evidence>
<dbReference type="GO" id="GO:0016020">
    <property type="term" value="C:membrane"/>
    <property type="evidence" value="ECO:0007669"/>
    <property type="project" value="UniProtKB-SubCell"/>
</dbReference>
<dbReference type="InterPro" id="IPR007016">
    <property type="entry name" value="O-antigen_ligase-rel_domated"/>
</dbReference>
<sequence length="269" mass="30130">MGIARIEIQKIFCFFQNRLPFSCVAFDFSDFQFFRGPSGGIVFGRKLQTPRGNFFSCPLAYRGNKLYLGHPLGTIGEANAVAGYLAIGSYFVFESFPKLLLLIPVLAIFFAQSRSGILAVVPLLARIKKSFLIILIPVAVLSLYIFTVGKGISPFENRQIIWKLGIGQILQRPLLGYGAESGEVVFDNAFIKSGFPLSDLTVDRAHNLFLDVAMWTGILGLILFLGFLYQAFIRLEINKKIAFLSFLIYSMFQPLSIVHWILLIIIINI</sequence>
<dbReference type="PANTHER" id="PTHR37422">
    <property type="entry name" value="TEICHURONIC ACID BIOSYNTHESIS PROTEIN TUAE"/>
    <property type="match status" value="1"/>
</dbReference>
<evidence type="ECO:0000256" key="4">
    <source>
        <dbReference type="ARBA" id="ARBA00023136"/>
    </source>
</evidence>
<gene>
    <name evidence="7" type="ORF">UU16_C0004G0034</name>
</gene>
<name>A0A0G0VQL9_9BACT</name>
<dbReference type="PANTHER" id="PTHR37422:SF13">
    <property type="entry name" value="LIPOPOLYSACCHARIDE BIOSYNTHESIS PROTEIN PA4999-RELATED"/>
    <property type="match status" value="1"/>
</dbReference>
<evidence type="ECO:0000259" key="6">
    <source>
        <dbReference type="Pfam" id="PF04932"/>
    </source>
</evidence>
<feature type="transmembrane region" description="Helical" evidence="5">
    <location>
        <begin position="99"/>
        <end position="124"/>
    </location>
</feature>
<dbReference type="InterPro" id="IPR051533">
    <property type="entry name" value="WaaL-like"/>
</dbReference>
<protein>
    <submittedName>
        <fullName evidence="7">O-antigen polymerase</fullName>
    </submittedName>
</protein>
<evidence type="ECO:0000313" key="8">
    <source>
        <dbReference type="Proteomes" id="UP000034013"/>
    </source>
</evidence>
<dbReference type="Pfam" id="PF04932">
    <property type="entry name" value="Wzy_C"/>
    <property type="match status" value="1"/>
</dbReference>
<keyword evidence="3 5" id="KW-1133">Transmembrane helix</keyword>
<reference evidence="7 8" key="1">
    <citation type="journal article" date="2015" name="Nature">
        <title>rRNA introns, odd ribosomes, and small enigmatic genomes across a large radiation of phyla.</title>
        <authorList>
            <person name="Brown C.T."/>
            <person name="Hug L.A."/>
            <person name="Thomas B.C."/>
            <person name="Sharon I."/>
            <person name="Castelle C.J."/>
            <person name="Singh A."/>
            <person name="Wilkins M.J."/>
            <person name="Williams K.H."/>
            <person name="Banfield J.F."/>
        </authorList>
    </citation>
    <scope>NUCLEOTIDE SEQUENCE [LARGE SCALE GENOMIC DNA]</scope>
</reference>
<comment type="caution">
    <text evidence="7">The sequence shown here is derived from an EMBL/GenBank/DDBJ whole genome shotgun (WGS) entry which is preliminary data.</text>
</comment>
<evidence type="ECO:0000256" key="5">
    <source>
        <dbReference type="SAM" id="Phobius"/>
    </source>
</evidence>
<evidence type="ECO:0000256" key="3">
    <source>
        <dbReference type="ARBA" id="ARBA00022989"/>
    </source>
</evidence>